<dbReference type="PANTHER" id="PTHR42911:SF1">
    <property type="entry name" value="MODULATOR OF FTSH PROTEASE HFLC"/>
    <property type="match status" value="1"/>
</dbReference>
<keyword evidence="4 9" id="KW-1133">Transmembrane helix</keyword>
<feature type="coiled-coil region" evidence="7">
    <location>
        <begin position="228"/>
        <end position="255"/>
    </location>
</feature>
<keyword evidence="12" id="KW-1185">Reference proteome</keyword>
<keyword evidence="3 9" id="KW-0812">Transmembrane</keyword>
<feature type="transmembrane region" description="Helical" evidence="9">
    <location>
        <begin position="15"/>
        <end position="37"/>
    </location>
</feature>
<evidence type="ECO:0000256" key="6">
    <source>
        <dbReference type="PIRNR" id="PIRNR005651"/>
    </source>
</evidence>
<dbReference type="Gene3D" id="3.30.479.30">
    <property type="entry name" value="Band 7 domain"/>
    <property type="match status" value="1"/>
</dbReference>
<dbReference type="Proteomes" id="UP001596472">
    <property type="component" value="Unassembled WGS sequence"/>
</dbReference>
<keyword evidence="7" id="KW-0175">Coiled coil</keyword>
<comment type="subcellular location">
    <subcellularLocation>
        <location evidence="1">Membrane</location>
        <topology evidence="1">Single-pass membrane protein</topology>
    </subcellularLocation>
</comment>
<evidence type="ECO:0000256" key="7">
    <source>
        <dbReference type="SAM" id="Coils"/>
    </source>
</evidence>
<evidence type="ECO:0000259" key="10">
    <source>
        <dbReference type="SMART" id="SM00244"/>
    </source>
</evidence>
<keyword evidence="11" id="KW-0378">Hydrolase</keyword>
<evidence type="ECO:0000256" key="9">
    <source>
        <dbReference type="SAM" id="Phobius"/>
    </source>
</evidence>
<evidence type="ECO:0000256" key="8">
    <source>
        <dbReference type="SAM" id="MobiDB-lite"/>
    </source>
</evidence>
<dbReference type="InterPro" id="IPR001107">
    <property type="entry name" value="Band_7"/>
</dbReference>
<dbReference type="PANTHER" id="PTHR42911">
    <property type="entry name" value="MODULATOR OF FTSH PROTEASE HFLC"/>
    <property type="match status" value="1"/>
</dbReference>
<dbReference type="SUPFAM" id="SSF117892">
    <property type="entry name" value="Band 7/SPFH domain"/>
    <property type="match status" value="1"/>
</dbReference>
<evidence type="ECO:0000256" key="3">
    <source>
        <dbReference type="ARBA" id="ARBA00022692"/>
    </source>
</evidence>
<protein>
    <recommendedName>
        <fullName evidence="6">Protein HflC</fullName>
    </recommendedName>
</protein>
<proteinExistence type="inferred from homology"/>
<accession>A0ABW2L4X4</accession>
<dbReference type="InterPro" id="IPR036013">
    <property type="entry name" value="Band_7/SPFH_dom_sf"/>
</dbReference>
<evidence type="ECO:0000313" key="12">
    <source>
        <dbReference type="Proteomes" id="UP001596472"/>
    </source>
</evidence>
<feature type="domain" description="Band 7" evidence="10">
    <location>
        <begin position="32"/>
        <end position="201"/>
    </location>
</feature>
<dbReference type="PIRSF" id="PIRSF005651">
    <property type="entry name" value="HflC"/>
    <property type="match status" value="1"/>
</dbReference>
<evidence type="ECO:0000256" key="2">
    <source>
        <dbReference type="ARBA" id="ARBA00007862"/>
    </source>
</evidence>
<dbReference type="Pfam" id="PF01145">
    <property type="entry name" value="Band_7"/>
    <property type="match status" value="1"/>
</dbReference>
<keyword evidence="5 9" id="KW-0472">Membrane</keyword>
<sequence>MSESSEAPCNKRITIIRTVLILAVGIAVLTSACGFILSETEKAIVLRFGKPVRTHSEPGFYPRLPVPLERVIRIDRRLQHAEIRLSETLTKDQRNVIIPVFFTWRVDDPLRYHNSVGNIASATEKLDALITSARNSVIGSHAFSELIAPVGSPTNLPAIEDDILTLAAPDALSQLGIKLLSVGITRIQLPEANTESVFRRMRAERKREATKFRAEGRAQSVTMKAETDREATRLLADAKRQAEEIRGEAEAEAAALYAAAHGSDPEFYRFLRELQSLRTIVDKNTTLVLDTSVAPLHWLKNRDDPQSSPSSPPPIPKNHELTQSPFLNDKPAE</sequence>
<dbReference type="GO" id="GO:0008233">
    <property type="term" value="F:peptidase activity"/>
    <property type="evidence" value="ECO:0007669"/>
    <property type="project" value="UniProtKB-KW"/>
</dbReference>
<evidence type="ECO:0000313" key="11">
    <source>
        <dbReference type="EMBL" id="MFC7336545.1"/>
    </source>
</evidence>
<feature type="region of interest" description="Disordered" evidence="8">
    <location>
        <begin position="297"/>
        <end position="333"/>
    </location>
</feature>
<dbReference type="SMART" id="SM00244">
    <property type="entry name" value="PHB"/>
    <property type="match status" value="1"/>
</dbReference>
<comment type="function">
    <text evidence="6">HflC and HflK could regulate a protease.</text>
</comment>
<dbReference type="GO" id="GO:0006508">
    <property type="term" value="P:proteolysis"/>
    <property type="evidence" value="ECO:0007669"/>
    <property type="project" value="UniProtKB-KW"/>
</dbReference>
<comment type="similarity">
    <text evidence="2 6">Belongs to the band 7/mec-2 family. HflC subfamily.</text>
</comment>
<dbReference type="EMBL" id="JBHTBS010000002">
    <property type="protein sequence ID" value="MFC7336545.1"/>
    <property type="molecule type" value="Genomic_DNA"/>
</dbReference>
<dbReference type="RefSeq" id="WP_379709881.1">
    <property type="nucleotide sequence ID" value="NZ_JBHTBS010000002.1"/>
</dbReference>
<dbReference type="CDD" id="cd03405">
    <property type="entry name" value="SPFH_HflC"/>
    <property type="match status" value="1"/>
</dbReference>
<evidence type="ECO:0000256" key="4">
    <source>
        <dbReference type="ARBA" id="ARBA00022989"/>
    </source>
</evidence>
<name>A0ABW2L4X4_9BACT</name>
<keyword evidence="11" id="KW-0645">Protease</keyword>
<evidence type="ECO:0000256" key="1">
    <source>
        <dbReference type="ARBA" id="ARBA00004167"/>
    </source>
</evidence>
<comment type="caution">
    <text evidence="11">The sequence shown here is derived from an EMBL/GenBank/DDBJ whole genome shotgun (WGS) entry which is preliminary data.</text>
</comment>
<evidence type="ECO:0000256" key="5">
    <source>
        <dbReference type="ARBA" id="ARBA00023136"/>
    </source>
</evidence>
<organism evidence="11 12">
    <name type="scientific">Haloferula chungangensis</name>
    <dbReference type="NCBI Taxonomy" id="1048331"/>
    <lineage>
        <taxon>Bacteria</taxon>
        <taxon>Pseudomonadati</taxon>
        <taxon>Verrucomicrobiota</taxon>
        <taxon>Verrucomicrobiia</taxon>
        <taxon>Verrucomicrobiales</taxon>
        <taxon>Verrucomicrobiaceae</taxon>
        <taxon>Haloferula</taxon>
    </lineage>
</organism>
<reference evidence="12" key="1">
    <citation type="journal article" date="2019" name="Int. J. Syst. Evol. Microbiol.">
        <title>The Global Catalogue of Microorganisms (GCM) 10K type strain sequencing project: providing services to taxonomists for standard genome sequencing and annotation.</title>
        <authorList>
            <consortium name="The Broad Institute Genomics Platform"/>
            <consortium name="The Broad Institute Genome Sequencing Center for Infectious Disease"/>
            <person name="Wu L."/>
            <person name="Ma J."/>
        </authorList>
    </citation>
    <scope>NUCLEOTIDE SEQUENCE [LARGE SCALE GENOMIC DNA]</scope>
    <source>
        <strain evidence="12">CGMCC 4.1467</strain>
    </source>
</reference>
<gene>
    <name evidence="11" type="primary">hflC</name>
    <name evidence="11" type="ORF">ACFQY0_05090</name>
</gene>
<dbReference type="InterPro" id="IPR010200">
    <property type="entry name" value="HflC"/>
</dbReference>